<evidence type="ECO:0000256" key="5">
    <source>
        <dbReference type="ARBA" id="ARBA00046299"/>
    </source>
</evidence>
<dbReference type="EMBL" id="JBBJCI010000085">
    <property type="protein sequence ID" value="KAK7248900.1"/>
    <property type="molecule type" value="Genomic_DNA"/>
</dbReference>
<dbReference type="Pfam" id="PF04101">
    <property type="entry name" value="Glyco_tran_28_C"/>
    <property type="match status" value="1"/>
</dbReference>
<sequence length="468" mass="50907">MQLLVFLCAAAAVGARPRLGPTPLQPQRAPRDASPSTAVLAVPRGGDAQDFARTATPVARGGGAFSFRPARKIQLLMLMSDTGGGHRASANALAQALHRQHPGKFEVTLMDIWSESGVFPWNTAPSAYRFMGKRPWLWRFLWYSTAAYPLRAPGRLVHDFQLRKRFKSLLLEADPDVIVSVHPMCQHVPLSARDWLAARKNESVVFATVVTDLGSAHPMWFDSRVDACFVPTQRLVKLGKFHGVPDGKIVNHGLPLRAAFCGRSSAKQGPLRKALARRKLGLDFARTVLVTGGGDGFGALPKIVDATARELSRLAMTTGKPLQLVVICGRNERVRRDFAKRDWAAEFPGVSVVVKGFVKNMETWMAASDVLLTKAGPGTIAEAAALGLPVLLTGFLPGQERGNVQWVVDKKFGALRKRPRAAARTLAGWLRDGRALDAMSANALASAKPMATDRIAADLWDLLARARR</sequence>
<dbReference type="Proteomes" id="UP001363151">
    <property type="component" value="Unassembled WGS sequence"/>
</dbReference>
<comment type="caution">
    <text evidence="9">The sequence shown here is derived from an EMBL/GenBank/DDBJ whole genome shotgun (WGS) entry which is preliminary data.</text>
</comment>
<evidence type="ECO:0000313" key="9">
    <source>
        <dbReference type="EMBL" id="KAK7248900.1"/>
    </source>
</evidence>
<organism evidence="9 10">
    <name type="scientific">Aureococcus anophagefferens</name>
    <name type="common">Harmful bloom alga</name>
    <dbReference type="NCBI Taxonomy" id="44056"/>
    <lineage>
        <taxon>Eukaryota</taxon>
        <taxon>Sar</taxon>
        <taxon>Stramenopiles</taxon>
        <taxon>Ochrophyta</taxon>
        <taxon>Pelagophyceae</taxon>
        <taxon>Pelagomonadales</taxon>
        <taxon>Pelagomonadaceae</taxon>
        <taxon>Aureococcus</taxon>
    </lineage>
</organism>
<evidence type="ECO:0000256" key="2">
    <source>
        <dbReference type="ARBA" id="ARBA00012615"/>
    </source>
</evidence>
<dbReference type="PANTHER" id="PTHR43025">
    <property type="entry name" value="MONOGALACTOSYLDIACYLGLYCEROL SYNTHASE"/>
    <property type="match status" value="1"/>
</dbReference>
<keyword evidence="3" id="KW-0328">Glycosyltransferase</keyword>
<dbReference type="EC" id="2.4.1.46" evidence="2"/>
<dbReference type="Pfam" id="PF06925">
    <property type="entry name" value="MGDG_synth"/>
    <property type="match status" value="1"/>
</dbReference>
<feature type="domain" description="Diacylglycerol glucosyltransferase N-terminal" evidence="8">
    <location>
        <begin position="86"/>
        <end position="255"/>
    </location>
</feature>
<evidence type="ECO:0000256" key="6">
    <source>
        <dbReference type="SAM" id="SignalP"/>
    </source>
</evidence>
<keyword evidence="4" id="KW-0808">Transferase</keyword>
<feature type="chain" id="PRO_5046341409" description="monogalactosyldiacylglycerol synthase" evidence="6">
    <location>
        <begin position="16"/>
        <end position="468"/>
    </location>
</feature>
<keyword evidence="10" id="KW-1185">Reference proteome</keyword>
<proteinExistence type="inferred from homology"/>
<comment type="similarity">
    <text evidence="1">Belongs to the glycosyltransferase 28 family.</text>
</comment>
<gene>
    <name evidence="9" type="primary">MGD1</name>
    <name evidence="9" type="ORF">SO694_00042278</name>
</gene>
<comment type="subcellular location">
    <subcellularLocation>
        <location evidence="5">Plastid</location>
        <location evidence="5">Chloroplast membrane</location>
    </subcellularLocation>
</comment>
<feature type="signal peptide" evidence="6">
    <location>
        <begin position="1"/>
        <end position="15"/>
    </location>
</feature>
<dbReference type="InterPro" id="IPR009695">
    <property type="entry name" value="Diacylglyc_glucosyltr_N"/>
</dbReference>
<feature type="domain" description="Glycosyl transferase family 28 C-terminal" evidence="7">
    <location>
        <begin position="287"/>
        <end position="392"/>
    </location>
</feature>
<evidence type="ECO:0000256" key="3">
    <source>
        <dbReference type="ARBA" id="ARBA00022676"/>
    </source>
</evidence>
<evidence type="ECO:0000313" key="10">
    <source>
        <dbReference type="Proteomes" id="UP001363151"/>
    </source>
</evidence>
<keyword evidence="6" id="KW-0732">Signal</keyword>
<evidence type="ECO:0000256" key="4">
    <source>
        <dbReference type="ARBA" id="ARBA00022679"/>
    </source>
</evidence>
<dbReference type="PANTHER" id="PTHR43025:SF3">
    <property type="entry name" value="MONOGALACTOSYLDIACYLGLYCEROL SYNTHASE 1, CHLOROPLASTIC"/>
    <property type="match status" value="1"/>
</dbReference>
<evidence type="ECO:0000259" key="7">
    <source>
        <dbReference type="Pfam" id="PF04101"/>
    </source>
</evidence>
<accession>A0ABR1G6N2</accession>
<dbReference type="InterPro" id="IPR050519">
    <property type="entry name" value="Glycosyltransf_28_UgtP"/>
</dbReference>
<name>A0ABR1G6N2_AURAN</name>
<evidence type="ECO:0000259" key="8">
    <source>
        <dbReference type="Pfam" id="PF06925"/>
    </source>
</evidence>
<protein>
    <recommendedName>
        <fullName evidence="2">monogalactosyldiacylglycerol synthase</fullName>
        <ecNumber evidence="2">2.4.1.46</ecNumber>
    </recommendedName>
</protein>
<evidence type="ECO:0000256" key="1">
    <source>
        <dbReference type="ARBA" id="ARBA00006962"/>
    </source>
</evidence>
<reference evidence="9 10" key="1">
    <citation type="submission" date="2024-03" db="EMBL/GenBank/DDBJ databases">
        <title>Aureococcus anophagefferens CCMP1851 and Kratosvirus quantuckense: Draft genome of a second virus-susceptible host strain in the model system.</title>
        <authorList>
            <person name="Chase E."/>
            <person name="Truchon A.R."/>
            <person name="Schepens W."/>
            <person name="Wilhelm S.W."/>
        </authorList>
    </citation>
    <scope>NUCLEOTIDE SEQUENCE [LARGE SCALE GENOMIC DNA]</scope>
    <source>
        <strain evidence="9 10">CCMP1851</strain>
    </source>
</reference>
<dbReference type="Gene3D" id="3.40.50.2000">
    <property type="entry name" value="Glycogen Phosphorylase B"/>
    <property type="match status" value="1"/>
</dbReference>
<dbReference type="InterPro" id="IPR007235">
    <property type="entry name" value="Glyco_trans_28_C"/>
</dbReference>
<dbReference type="SUPFAM" id="SSF53756">
    <property type="entry name" value="UDP-Glycosyltransferase/glycogen phosphorylase"/>
    <property type="match status" value="1"/>
</dbReference>